<dbReference type="EMBL" id="OZ004255">
    <property type="protein sequence ID" value="CAK7899612.1"/>
    <property type="molecule type" value="Genomic_DNA"/>
</dbReference>
<evidence type="ECO:0000313" key="2">
    <source>
        <dbReference type="EMBL" id="CAK7899612.1"/>
    </source>
</evidence>
<sequence>MESNGNDSSSHIISSFNSPIGYFKNPIVHEKNREKNRDRDTKLSSSNNTINSLTYKSPLSKGNGLTLDKLPFELRVKIANELSQYDCINLLRVCKSLYISTIVRLDQHIQVDKNFSQFSKEFDYHQYMDTEFGIQPFSCSFIKTSYNYKKFLISYTKLFKQVTTNDHFLDLNLENFPYVKALYFIDIPDALNIHDHNLTDTLDQFFTTLVNLKCFIWLDNGFKSDYLWNIPKSSLITSLSLNIRNNSQLSEFRSNTTNRSISSSSPKDLYNYQSLSMLESLYIIPFQTSNQLTKLLTKILKFNQNLSQNLKILKLAKFDHEITSSIYPYYSLVSNSTNQIKPQDSNTLRAIFIDCNMFQNHTILQNLSILQLSGCILNANEADLLCKSVNLENLQTLELKQISEYQLIDSFIDTPQPEDLEPSFLDRICPLLKNLNHLHLDYREALVDTVPRFLERLPTRNLQSLDLVIRYNTSKLQSFNQDANLLYEEYSNSIISGNNSKTLKKLAIDIKEENVFCDLTIPIPSNHFYNEIAQCKQLTSLRINPSTKTEDGSHQKGHIISIVSQLNKLKYLEVFGTQAGGAPHMGLEMVHPTIFDEWFKVQHVAMLYSQTNSNIQYIKINKCLFESISGDMNPRDGIDRWFNHKVRVGVD</sequence>
<accession>A0ABP0E954</accession>
<organism evidence="2 3">
    <name type="scientific">[Candida] anglica</name>
    <dbReference type="NCBI Taxonomy" id="148631"/>
    <lineage>
        <taxon>Eukaryota</taxon>
        <taxon>Fungi</taxon>
        <taxon>Dikarya</taxon>
        <taxon>Ascomycota</taxon>
        <taxon>Saccharomycotina</taxon>
        <taxon>Pichiomycetes</taxon>
        <taxon>Debaryomycetaceae</taxon>
        <taxon>Kurtzmaniella</taxon>
    </lineage>
</organism>
<dbReference type="PROSITE" id="PS50181">
    <property type="entry name" value="FBOX"/>
    <property type="match status" value="1"/>
</dbReference>
<dbReference type="InterPro" id="IPR001810">
    <property type="entry name" value="F-box_dom"/>
</dbReference>
<proteinExistence type="predicted"/>
<keyword evidence="3" id="KW-1185">Reference proteome</keyword>
<protein>
    <recommendedName>
        <fullName evidence="1">F-box domain-containing protein</fullName>
    </recommendedName>
</protein>
<feature type="domain" description="F-box" evidence="1">
    <location>
        <begin position="64"/>
        <end position="118"/>
    </location>
</feature>
<gene>
    <name evidence="2" type="ORF">CAAN4_C03488</name>
</gene>
<evidence type="ECO:0000259" key="1">
    <source>
        <dbReference type="PROSITE" id="PS50181"/>
    </source>
</evidence>
<reference evidence="2 3" key="1">
    <citation type="submission" date="2024-01" db="EMBL/GenBank/DDBJ databases">
        <authorList>
            <consortium name="Genoscope - CEA"/>
            <person name="William W."/>
        </authorList>
    </citation>
    <scope>NUCLEOTIDE SEQUENCE [LARGE SCALE GENOMIC DNA]</scope>
    <source>
        <strain evidence="2 3">29B2s-10</strain>
    </source>
</reference>
<name>A0ABP0E954_9ASCO</name>
<evidence type="ECO:0000313" key="3">
    <source>
        <dbReference type="Proteomes" id="UP001497600"/>
    </source>
</evidence>
<dbReference type="Proteomes" id="UP001497600">
    <property type="component" value="Chromosome C"/>
</dbReference>